<dbReference type="AlphaFoldDB" id="A0AAE1W3Y1"/>
<comment type="caution">
    <text evidence="1">The sequence shown here is derived from an EMBL/GenBank/DDBJ whole genome shotgun (WGS) entry which is preliminary data.</text>
</comment>
<name>A0AAE1W3Y1_9LAMI</name>
<dbReference type="Proteomes" id="UP001289374">
    <property type="component" value="Unassembled WGS sequence"/>
</dbReference>
<dbReference type="PANTHER" id="PTHR46890:SF48">
    <property type="entry name" value="RNA-DIRECTED DNA POLYMERASE"/>
    <property type="match status" value="1"/>
</dbReference>
<protein>
    <recommendedName>
        <fullName evidence="3">Reverse transcriptase domain-containing protein</fullName>
    </recommendedName>
</protein>
<proteinExistence type="predicted"/>
<dbReference type="EMBL" id="JACGWL010000015">
    <property type="protein sequence ID" value="KAK4386264.1"/>
    <property type="molecule type" value="Genomic_DNA"/>
</dbReference>
<gene>
    <name evidence="1" type="ORF">Sango_2497000</name>
</gene>
<reference evidence="1" key="2">
    <citation type="journal article" date="2024" name="Plant">
        <title>Genomic evolution and insights into agronomic trait innovations of Sesamum species.</title>
        <authorList>
            <person name="Miao H."/>
            <person name="Wang L."/>
            <person name="Qu L."/>
            <person name="Liu H."/>
            <person name="Sun Y."/>
            <person name="Le M."/>
            <person name="Wang Q."/>
            <person name="Wei S."/>
            <person name="Zheng Y."/>
            <person name="Lin W."/>
            <person name="Duan Y."/>
            <person name="Cao H."/>
            <person name="Xiong S."/>
            <person name="Wang X."/>
            <person name="Wei L."/>
            <person name="Li C."/>
            <person name="Ma Q."/>
            <person name="Ju M."/>
            <person name="Zhao R."/>
            <person name="Li G."/>
            <person name="Mu C."/>
            <person name="Tian Q."/>
            <person name="Mei H."/>
            <person name="Zhang T."/>
            <person name="Gao T."/>
            <person name="Zhang H."/>
        </authorList>
    </citation>
    <scope>NUCLEOTIDE SEQUENCE</scope>
    <source>
        <strain evidence="1">K16</strain>
    </source>
</reference>
<dbReference type="PANTHER" id="PTHR46890">
    <property type="entry name" value="NON-LTR RETROLELEMENT REVERSE TRANSCRIPTASE-LIKE PROTEIN-RELATED"/>
    <property type="match status" value="1"/>
</dbReference>
<evidence type="ECO:0000313" key="1">
    <source>
        <dbReference type="EMBL" id="KAK4386264.1"/>
    </source>
</evidence>
<dbReference type="InterPro" id="IPR052343">
    <property type="entry name" value="Retrotransposon-Effector_Assoc"/>
</dbReference>
<reference evidence="1" key="1">
    <citation type="submission" date="2020-06" db="EMBL/GenBank/DDBJ databases">
        <authorList>
            <person name="Li T."/>
            <person name="Hu X."/>
            <person name="Zhang T."/>
            <person name="Song X."/>
            <person name="Zhang H."/>
            <person name="Dai N."/>
            <person name="Sheng W."/>
            <person name="Hou X."/>
            <person name="Wei L."/>
        </authorList>
    </citation>
    <scope>NUCLEOTIDE SEQUENCE</scope>
    <source>
        <strain evidence="1">K16</strain>
        <tissue evidence="1">Leaf</tissue>
    </source>
</reference>
<accession>A0AAE1W3Y1</accession>
<evidence type="ECO:0000313" key="2">
    <source>
        <dbReference type="Proteomes" id="UP001289374"/>
    </source>
</evidence>
<sequence>MDSHPLSIKHVGNSFKDILEADKDFFAGTPIANKLHCHYDHSKTDSPQTWSDFKPISLCNVINKIMTKLLYSKIAPLLPTLISSSQSGFVPGRLIGDNILMA</sequence>
<keyword evidence="2" id="KW-1185">Reference proteome</keyword>
<organism evidence="1 2">
    <name type="scientific">Sesamum angolense</name>
    <dbReference type="NCBI Taxonomy" id="2727404"/>
    <lineage>
        <taxon>Eukaryota</taxon>
        <taxon>Viridiplantae</taxon>
        <taxon>Streptophyta</taxon>
        <taxon>Embryophyta</taxon>
        <taxon>Tracheophyta</taxon>
        <taxon>Spermatophyta</taxon>
        <taxon>Magnoliopsida</taxon>
        <taxon>eudicotyledons</taxon>
        <taxon>Gunneridae</taxon>
        <taxon>Pentapetalae</taxon>
        <taxon>asterids</taxon>
        <taxon>lamiids</taxon>
        <taxon>Lamiales</taxon>
        <taxon>Pedaliaceae</taxon>
        <taxon>Sesamum</taxon>
    </lineage>
</organism>
<evidence type="ECO:0008006" key="3">
    <source>
        <dbReference type="Google" id="ProtNLM"/>
    </source>
</evidence>